<feature type="region of interest" description="Disordered" evidence="5">
    <location>
        <begin position="1"/>
        <end position="26"/>
    </location>
</feature>
<dbReference type="Gene3D" id="1.10.1740.10">
    <property type="match status" value="1"/>
</dbReference>
<keyword evidence="2" id="KW-0731">Sigma factor</keyword>
<dbReference type="HOGENOM" id="CLU_014793_8_1_7"/>
<dbReference type="Pfam" id="PF04545">
    <property type="entry name" value="Sigma70_r4"/>
    <property type="match status" value="1"/>
</dbReference>
<evidence type="ECO:0000259" key="7">
    <source>
        <dbReference type="Pfam" id="PF04545"/>
    </source>
</evidence>
<feature type="domain" description="RNA polymerase sigma-70 region 2" evidence="6">
    <location>
        <begin position="47"/>
        <end position="114"/>
    </location>
</feature>
<dbReference type="InterPro" id="IPR013324">
    <property type="entry name" value="RNA_pol_sigma_r3/r4-like"/>
</dbReference>
<dbReference type="KEGG" id="hac:Hac_1136"/>
<dbReference type="InterPro" id="IPR007627">
    <property type="entry name" value="RNA_pol_sigma70_r2"/>
</dbReference>
<dbReference type="NCBIfam" id="NF005413">
    <property type="entry name" value="PRK06986.1"/>
    <property type="match status" value="1"/>
</dbReference>
<protein>
    <submittedName>
        <fullName evidence="8">RNA polymerase sigma factor for flagellar operon</fullName>
    </submittedName>
</protein>
<keyword evidence="4" id="KW-0804">Transcription</keyword>
<feature type="domain" description="RNA polymerase sigma-70 region 4" evidence="7">
    <location>
        <begin position="202"/>
        <end position="251"/>
    </location>
</feature>
<keyword evidence="8" id="KW-0966">Cell projection</keyword>
<organism evidence="8 9">
    <name type="scientific">Helicobacter acinonychis (strain Sheeba)</name>
    <dbReference type="NCBI Taxonomy" id="382638"/>
    <lineage>
        <taxon>Bacteria</taxon>
        <taxon>Pseudomonadati</taxon>
        <taxon>Campylobacterota</taxon>
        <taxon>Epsilonproteobacteria</taxon>
        <taxon>Campylobacterales</taxon>
        <taxon>Helicobacteraceae</taxon>
        <taxon>Helicobacter</taxon>
    </lineage>
</organism>
<dbReference type="RefSeq" id="WP_011578004.1">
    <property type="nucleotide sequence ID" value="NC_008229.1"/>
</dbReference>
<dbReference type="InterPro" id="IPR012845">
    <property type="entry name" value="RNA_pol_sigma_FliA_WhiG"/>
</dbReference>
<sequence>MILTMENRMPQEIQQTEPSEKSEKNKEKVLNAYDKQQHHHQDALAIQYLPAVRAMAFRLKEHLPGSIDFNDLVSIGTEELIKLARRYESALNDSFWGYAKTRVNGAMLDYLRSLDVVSRSSRKLIKSIDFETTKYLNEHGKEPSDEYLAQALGENIEKIREAKTASDIYALVPIDEQFNAIEQDEITKKIEVEELLEHVQKVLNQMSEREQMLIQLYYFEELNLSEIKEILGITESRISQIIKEAIKKVRQSLGASHG</sequence>
<dbReference type="CDD" id="cd06171">
    <property type="entry name" value="Sigma70_r4"/>
    <property type="match status" value="1"/>
</dbReference>
<dbReference type="SUPFAM" id="SSF88946">
    <property type="entry name" value="Sigma2 domain of RNA polymerase sigma factors"/>
    <property type="match status" value="1"/>
</dbReference>
<keyword evidence="9" id="KW-1185">Reference proteome</keyword>
<keyword evidence="3" id="KW-0238">DNA-binding</keyword>
<evidence type="ECO:0000259" key="6">
    <source>
        <dbReference type="Pfam" id="PF04542"/>
    </source>
</evidence>
<dbReference type="Proteomes" id="UP000000775">
    <property type="component" value="Chromosome"/>
</dbReference>
<dbReference type="EMBL" id="AM260522">
    <property type="protein sequence ID" value="CAJ99897.1"/>
    <property type="molecule type" value="Genomic_DNA"/>
</dbReference>
<gene>
    <name evidence="8" type="primary">fliA</name>
    <name evidence="8" type="ordered locus">Hac_1136</name>
</gene>
<dbReference type="InterPro" id="IPR000943">
    <property type="entry name" value="RNA_pol_sigma70"/>
</dbReference>
<dbReference type="GO" id="GO:0003677">
    <property type="term" value="F:DNA binding"/>
    <property type="evidence" value="ECO:0007669"/>
    <property type="project" value="UniProtKB-KW"/>
</dbReference>
<evidence type="ECO:0000256" key="4">
    <source>
        <dbReference type="ARBA" id="ARBA00023163"/>
    </source>
</evidence>
<dbReference type="PRINTS" id="PR00046">
    <property type="entry name" value="SIGMA70FCT"/>
</dbReference>
<dbReference type="GeneID" id="31758491"/>
<dbReference type="STRING" id="382638.Hac_1136"/>
<evidence type="ECO:0000256" key="3">
    <source>
        <dbReference type="ARBA" id="ARBA00023125"/>
    </source>
</evidence>
<dbReference type="Gene3D" id="1.20.140.160">
    <property type="match status" value="1"/>
</dbReference>
<keyword evidence="8" id="KW-0282">Flagellum</keyword>
<dbReference type="SUPFAM" id="SSF88659">
    <property type="entry name" value="Sigma3 and sigma4 domains of RNA polymerase sigma factors"/>
    <property type="match status" value="2"/>
</dbReference>
<dbReference type="InterPro" id="IPR014284">
    <property type="entry name" value="RNA_pol_sigma-70_dom"/>
</dbReference>
<dbReference type="InterPro" id="IPR013325">
    <property type="entry name" value="RNA_pol_sigma_r2"/>
</dbReference>
<dbReference type="PANTHER" id="PTHR30385">
    <property type="entry name" value="SIGMA FACTOR F FLAGELLAR"/>
    <property type="match status" value="1"/>
</dbReference>
<evidence type="ECO:0000256" key="1">
    <source>
        <dbReference type="ARBA" id="ARBA00023015"/>
    </source>
</evidence>
<evidence type="ECO:0000313" key="8">
    <source>
        <dbReference type="EMBL" id="CAJ99897.1"/>
    </source>
</evidence>
<evidence type="ECO:0000256" key="5">
    <source>
        <dbReference type="SAM" id="MobiDB-lite"/>
    </source>
</evidence>
<proteinExistence type="predicted"/>
<dbReference type="GO" id="GO:0006352">
    <property type="term" value="P:DNA-templated transcription initiation"/>
    <property type="evidence" value="ECO:0007669"/>
    <property type="project" value="InterPro"/>
</dbReference>
<keyword evidence="8" id="KW-0969">Cilium</keyword>
<dbReference type="BioCyc" id="HACI382638:HAC_RS04890-MONOMER"/>
<reference evidence="8 9" key="1">
    <citation type="journal article" date="2006" name="PLoS Genet.">
        <title>Who ate whom? Adaptive Helicobacter genomic changes that accompanied a host jump from early humans to large felines.</title>
        <authorList>
            <person name="Eppinger M."/>
            <person name="Baar C."/>
            <person name="Linz B."/>
            <person name="Raddatz G."/>
            <person name="Lanz C."/>
            <person name="Keller H."/>
            <person name="Morelli G."/>
            <person name="Gressmann H."/>
            <person name="Achtman M."/>
            <person name="Schuster S.C."/>
        </authorList>
    </citation>
    <scope>NUCLEOTIDE SEQUENCE [LARGE SCALE GENOMIC DNA]</scope>
    <source>
        <strain evidence="8 9">Sheeba</strain>
    </source>
</reference>
<evidence type="ECO:0000256" key="2">
    <source>
        <dbReference type="ARBA" id="ARBA00023082"/>
    </source>
</evidence>
<dbReference type="InterPro" id="IPR007630">
    <property type="entry name" value="RNA_pol_sigma70_r4"/>
</dbReference>
<dbReference type="AlphaFoldDB" id="Q17WS9"/>
<accession>Q17WS9</accession>
<dbReference type="GO" id="GO:0016987">
    <property type="term" value="F:sigma factor activity"/>
    <property type="evidence" value="ECO:0007669"/>
    <property type="project" value="UniProtKB-KW"/>
</dbReference>
<dbReference type="eggNOG" id="COG1191">
    <property type="taxonomic scope" value="Bacteria"/>
</dbReference>
<dbReference type="GO" id="GO:0003899">
    <property type="term" value="F:DNA-directed RNA polymerase activity"/>
    <property type="evidence" value="ECO:0007669"/>
    <property type="project" value="InterPro"/>
</dbReference>
<dbReference type="NCBIfam" id="TIGR02479">
    <property type="entry name" value="FliA_WhiG"/>
    <property type="match status" value="1"/>
</dbReference>
<name>Q17WS9_HELAH</name>
<evidence type="ECO:0000313" key="9">
    <source>
        <dbReference type="Proteomes" id="UP000000775"/>
    </source>
</evidence>
<dbReference type="NCBIfam" id="TIGR02937">
    <property type="entry name" value="sigma70-ECF"/>
    <property type="match status" value="1"/>
</dbReference>
<dbReference type="Pfam" id="PF04542">
    <property type="entry name" value="Sigma70_r2"/>
    <property type="match status" value="1"/>
</dbReference>
<dbReference type="PANTHER" id="PTHR30385:SF7">
    <property type="entry name" value="RNA POLYMERASE SIGMA FACTOR FLIA"/>
    <property type="match status" value="1"/>
</dbReference>
<keyword evidence="1" id="KW-0805">Transcription regulation</keyword>
<dbReference type="OrthoDB" id="9799825at2"/>